<organism evidence="1 2">
    <name type="scientific">Sunxiuqinia dokdonensis</name>
    <dbReference type="NCBI Taxonomy" id="1409788"/>
    <lineage>
        <taxon>Bacteria</taxon>
        <taxon>Pseudomonadati</taxon>
        <taxon>Bacteroidota</taxon>
        <taxon>Bacteroidia</taxon>
        <taxon>Marinilabiliales</taxon>
        <taxon>Prolixibacteraceae</taxon>
        <taxon>Sunxiuqinia</taxon>
    </lineage>
</organism>
<dbReference type="Proteomes" id="UP000036958">
    <property type="component" value="Unassembled WGS sequence"/>
</dbReference>
<sequence length="192" mass="22958">MIDSSYRTAEIFDILSKGQFICSNAIDSQRRHLYEYVEENFEDLEPKFREIGYQLEDGNNYYYFSRPNESNQNVENKIEKALRWLDILAFFTSYRKDLCRGARFKLFDILNQIDINLALKEQLTDLQKRSTSGKNYQEMLNDLIKEMQKEGFVDLENEMEQTWKILDSWDYMEKMVMAVNIQDGENQSNELD</sequence>
<dbReference type="STRING" id="1409788.NC99_22800"/>
<protein>
    <submittedName>
        <fullName evidence="1">Uncharacterized protein</fullName>
    </submittedName>
</protein>
<reference evidence="2" key="1">
    <citation type="submission" date="2015-07" db="EMBL/GenBank/DDBJ databases">
        <title>Genome sequencing of Sunxiuqinia dokdonensis strain SK.</title>
        <authorList>
            <person name="Ahn S."/>
            <person name="Kim B.-C."/>
        </authorList>
    </citation>
    <scope>NUCLEOTIDE SEQUENCE [LARGE SCALE GENOMIC DNA]</scope>
    <source>
        <strain evidence="2">SK</strain>
    </source>
</reference>
<keyword evidence="2" id="KW-1185">Reference proteome</keyword>
<proteinExistence type="predicted"/>
<dbReference type="Pfam" id="PF21980">
    <property type="entry name" value="MksE"/>
    <property type="match status" value="1"/>
</dbReference>
<dbReference type="EMBL" id="LGIA01000151">
    <property type="protein sequence ID" value="KOH44848.1"/>
    <property type="molecule type" value="Genomic_DNA"/>
</dbReference>
<accession>A0A0L8V916</accession>
<dbReference type="AlphaFoldDB" id="A0A0L8V916"/>
<dbReference type="RefSeq" id="WP_053183394.1">
    <property type="nucleotide sequence ID" value="NZ_LGIA01000151.1"/>
</dbReference>
<gene>
    <name evidence="1" type="ORF">NC99_22800</name>
</gene>
<comment type="caution">
    <text evidence="1">The sequence shown here is derived from an EMBL/GenBank/DDBJ whole genome shotgun (WGS) entry which is preliminary data.</text>
</comment>
<dbReference type="OrthoDB" id="9808028at2"/>
<evidence type="ECO:0000313" key="2">
    <source>
        <dbReference type="Proteomes" id="UP000036958"/>
    </source>
</evidence>
<name>A0A0L8V916_9BACT</name>
<evidence type="ECO:0000313" key="1">
    <source>
        <dbReference type="EMBL" id="KOH44848.1"/>
    </source>
</evidence>
<dbReference type="InterPro" id="IPR053841">
    <property type="entry name" value="MksE"/>
</dbReference>